<feature type="compositionally biased region" description="Polar residues" evidence="1">
    <location>
        <begin position="1"/>
        <end position="19"/>
    </location>
</feature>
<proteinExistence type="predicted"/>
<gene>
    <name evidence="3" type="ORF">UT08_C0004G0055</name>
</gene>
<feature type="transmembrane region" description="Helical" evidence="2">
    <location>
        <begin position="76"/>
        <end position="93"/>
    </location>
</feature>
<feature type="region of interest" description="Disordered" evidence="1">
    <location>
        <begin position="1"/>
        <end position="25"/>
    </location>
</feature>
<keyword evidence="2" id="KW-0812">Transmembrane</keyword>
<accession>A0A0G0L1B4</accession>
<evidence type="ECO:0000313" key="3">
    <source>
        <dbReference type="EMBL" id="KKQ85743.1"/>
    </source>
</evidence>
<protein>
    <recommendedName>
        <fullName evidence="5">Transmembrane protein</fullName>
    </recommendedName>
</protein>
<sequence length="109" mass="12659">MPSSSQKGFLSSDAYKNQESSSVVSTVNVNELKKQKSGEKIYEEDSLWYNQLRYWIAFGSILSVFSLVIAIFYRQFVYLIPLGPILGAISWYVRKIIRKYDEKTRGLFK</sequence>
<name>A0A0G0L1B4_9BACT</name>
<evidence type="ECO:0008006" key="5">
    <source>
        <dbReference type="Google" id="ProtNLM"/>
    </source>
</evidence>
<dbReference type="EMBL" id="LBVL01000004">
    <property type="protein sequence ID" value="KKQ85743.1"/>
    <property type="molecule type" value="Genomic_DNA"/>
</dbReference>
<keyword evidence="2" id="KW-1133">Transmembrane helix</keyword>
<evidence type="ECO:0000256" key="2">
    <source>
        <dbReference type="SAM" id="Phobius"/>
    </source>
</evidence>
<dbReference type="STRING" id="1618570.UT08_C0004G0055"/>
<dbReference type="Proteomes" id="UP000034081">
    <property type="component" value="Unassembled WGS sequence"/>
</dbReference>
<evidence type="ECO:0000256" key="1">
    <source>
        <dbReference type="SAM" id="MobiDB-lite"/>
    </source>
</evidence>
<organism evidence="3 4">
    <name type="scientific">Candidatus Woesebacteria bacterium GW2011_GWB1_38_8</name>
    <dbReference type="NCBI Taxonomy" id="1618570"/>
    <lineage>
        <taxon>Bacteria</taxon>
        <taxon>Candidatus Woeseibacteriota</taxon>
    </lineage>
</organism>
<reference evidence="3 4" key="1">
    <citation type="journal article" date="2015" name="Nature">
        <title>rRNA introns, odd ribosomes, and small enigmatic genomes across a large radiation of phyla.</title>
        <authorList>
            <person name="Brown C.T."/>
            <person name="Hug L.A."/>
            <person name="Thomas B.C."/>
            <person name="Sharon I."/>
            <person name="Castelle C.J."/>
            <person name="Singh A."/>
            <person name="Wilkins M.J."/>
            <person name="Williams K.H."/>
            <person name="Banfield J.F."/>
        </authorList>
    </citation>
    <scope>NUCLEOTIDE SEQUENCE [LARGE SCALE GENOMIC DNA]</scope>
</reference>
<keyword evidence="2" id="KW-0472">Membrane</keyword>
<feature type="transmembrane region" description="Helical" evidence="2">
    <location>
        <begin position="52"/>
        <end position="70"/>
    </location>
</feature>
<comment type="caution">
    <text evidence="3">The sequence shown here is derived from an EMBL/GenBank/DDBJ whole genome shotgun (WGS) entry which is preliminary data.</text>
</comment>
<evidence type="ECO:0000313" key="4">
    <source>
        <dbReference type="Proteomes" id="UP000034081"/>
    </source>
</evidence>
<dbReference type="AlphaFoldDB" id="A0A0G0L1B4"/>